<evidence type="ECO:0000313" key="1">
    <source>
        <dbReference type="Proteomes" id="UP000694850"/>
    </source>
</evidence>
<gene>
    <name evidence="2" type="primary">SPATA31D1</name>
</gene>
<sequence length="1369" mass="152596">MVPDYEPKFVDKYEFCTSYLYSPLGQHHDTIRFRQMLCPDPLCKVCNRTTAEVGKLLFGEPVEDVYPYVSSVASTVPITESSTLAPSEQPLEDSRPAFLPEPSVPLSSTLSPDLMTPLVDTLSNSPPGDSLSPEPISPLDSTFPVNHFPPQPLALSPFPLHHAQRVDHIPQPDLNLSLNTNSSLDPTLSQDMNFSPYLSDTMDLTDSFTCHYTSPTLSALQPPDHNLTQPKLIAVSQKPVPEGSSPASPGGLAPYMPAGTDMNRSTMNISEFSSWPAHAKDWFPLTLTKCDFNQKLLPFYSSEVSFGGNLATNSVEASNLCLLSPDILALLERQIKKRGDFLKEKEMKKENFTSIIEKHDSAASIPFWDMEGKPNKLHNHQESPYPNTCGDHVNQEHIQLFWGLPSLHSESLMSTILVSAGCSSAFVYFNSISNIRPVQTQDKKPPLLSHPLSLSLPEIQPQTLPESQNLHLTQVQPQANLQSQLLPPSPPQTKGQEEEQPLTQDEIHHLEWHVLQKQVEGLWGIPSVVQNSQEAFCPSAPKFPQHNRPYLAQPPKPIIPGNFPLNSEVQKVLEKHLRKRLIQHRWGLPRRILESLALMQPPAEFPEVSESKSTYGLSWIQDFKSRSSVDVMNGLRKRRSFYERSLESLRLEKDIRKDQVHNSENIFKDHMSKDRERSSVMDLELDSEKDPKSHRMSLSWNNSKASGVNLGQQQLENDSKIQIEGKIPEDSSWHAVEKTLPLTEISHTQMKHRNLAPLRDRDSYQNTSQEHPFIDPLTKQRLGDHVKCSHTRMKGGLPSKALDSIKTLKSTSSYCNLPASTTSISGTDSKIDFCEPPAEDCQMFSGDKITNSVPIIDGSLPAMSPVDMEGQGTLRHSPTDINHERTEGFRIIKDGRETPVRSLKHRNIDKTSQSKTLIPNRHTPELPTGQTGTGHKPKDNSTSSRDTAGISQGKGMVDRNLKHFPMASVSREILKAKDLSGLQSQSSSTVRTRELGNSQRKSVISNEVETKPMTKSPQLPTTSVSQNSDPSYLKPQLINELKFKLEARKNRQAQGSPTNRLPASDSLAPTDSQWNDLPTHAQSMPSGHMLDHHVLHVHVEDKGISMEQQQKPWVPKLTLGKCQDKNIPPAAKRGNLQGTKAEELAGGDAGLGTSQTRRKSHYAHYKAFKEDFGSKASQSLSQKGQCPPESDFRKKMNHFLQQLSGGIKWKRLDSSLEKDSSMPASMQSGAPERGRAVLTGTNQGQKLKTDGRCRKKLEHRHEIDTTCLQEPLCTHLNNGETQHKGKVKVQIGPVQGHPFNSRAPAYKTSTKACSQEAVSTGQSCLTNAGLIKDRNRQPQKMKIFKDVSSQEVYISSRRPQVPQPTYPTA</sequence>
<evidence type="ECO:0000313" key="2">
    <source>
        <dbReference type="RefSeq" id="XP_042636556.1"/>
    </source>
</evidence>
<protein>
    <submittedName>
        <fullName evidence="2">Spermatogenesis-associated protein 31D1</fullName>
    </submittedName>
</protein>
<name>A0AC54Z9D8_ORYAF</name>
<keyword evidence="1" id="KW-1185">Reference proteome</keyword>
<organism evidence="1 2">
    <name type="scientific">Orycteropus afer afer</name>
    <dbReference type="NCBI Taxonomy" id="1230840"/>
    <lineage>
        <taxon>Eukaryota</taxon>
        <taxon>Metazoa</taxon>
        <taxon>Chordata</taxon>
        <taxon>Craniata</taxon>
        <taxon>Vertebrata</taxon>
        <taxon>Euteleostomi</taxon>
        <taxon>Mammalia</taxon>
        <taxon>Eutheria</taxon>
        <taxon>Afrotheria</taxon>
        <taxon>Tubulidentata</taxon>
        <taxon>Orycteropodidae</taxon>
        <taxon>Orycteropus</taxon>
    </lineage>
</organism>
<reference evidence="2" key="1">
    <citation type="submission" date="2025-08" db="UniProtKB">
        <authorList>
            <consortium name="RefSeq"/>
        </authorList>
    </citation>
    <scope>IDENTIFICATION</scope>
</reference>
<dbReference type="RefSeq" id="XP_042636556.1">
    <property type="nucleotide sequence ID" value="XM_042780622.1"/>
</dbReference>
<accession>A0AC54Z9D8</accession>
<proteinExistence type="predicted"/>
<dbReference type="Proteomes" id="UP000694850">
    <property type="component" value="Unplaced"/>
</dbReference>